<keyword evidence="7" id="KW-0677">Repeat</keyword>
<evidence type="ECO:0000313" key="13">
    <source>
        <dbReference type="EMBL" id="EAS34555.1"/>
    </source>
</evidence>
<dbReference type="SUPFAM" id="SSF48452">
    <property type="entry name" value="TPR-like"/>
    <property type="match status" value="1"/>
</dbReference>
<dbReference type="AlphaFoldDB" id="A0A0E1S3Z3"/>
<dbReference type="GeneID" id="4562666"/>
<organism evidence="13 14">
    <name type="scientific">Coccidioides immitis (strain RS)</name>
    <name type="common">Valley fever fungus</name>
    <dbReference type="NCBI Taxonomy" id="246410"/>
    <lineage>
        <taxon>Eukaryota</taxon>
        <taxon>Fungi</taxon>
        <taxon>Dikarya</taxon>
        <taxon>Ascomycota</taxon>
        <taxon>Pezizomycotina</taxon>
        <taxon>Eurotiomycetes</taxon>
        <taxon>Eurotiomycetidae</taxon>
        <taxon>Onygenales</taxon>
        <taxon>Onygenaceae</taxon>
        <taxon>Coccidioides</taxon>
    </lineage>
</organism>
<dbReference type="EC" id="5.2.1.8" evidence="5"/>
<dbReference type="GO" id="GO:0016018">
    <property type="term" value="F:cyclosporin A binding"/>
    <property type="evidence" value="ECO:0007669"/>
    <property type="project" value="TreeGrafter"/>
</dbReference>
<dbReference type="OMA" id="EMEQNCN"/>
<dbReference type="PRINTS" id="PR00153">
    <property type="entry name" value="CSAPPISMRASE"/>
</dbReference>
<evidence type="ECO:0000256" key="5">
    <source>
        <dbReference type="ARBA" id="ARBA00013194"/>
    </source>
</evidence>
<dbReference type="VEuPathDB" id="FungiDB:CIMG_05579"/>
<keyword evidence="14" id="KW-1185">Reference proteome</keyword>
<name>A0A0E1S3Z3_COCIM</name>
<evidence type="ECO:0000256" key="3">
    <source>
        <dbReference type="ARBA" id="ARBA00004496"/>
    </source>
</evidence>
<evidence type="ECO:0000256" key="7">
    <source>
        <dbReference type="ARBA" id="ARBA00022737"/>
    </source>
</evidence>
<dbReference type="SUPFAM" id="SSF50891">
    <property type="entry name" value="Cyclophilin-like"/>
    <property type="match status" value="1"/>
</dbReference>
<dbReference type="Gene3D" id="2.40.100.10">
    <property type="entry name" value="Cyclophilin-like"/>
    <property type="match status" value="1"/>
</dbReference>
<dbReference type="Proteomes" id="UP000001261">
    <property type="component" value="Unassembled WGS sequence"/>
</dbReference>
<evidence type="ECO:0000256" key="11">
    <source>
        <dbReference type="PROSITE-ProRule" id="PRU00339"/>
    </source>
</evidence>
<evidence type="ECO:0000256" key="10">
    <source>
        <dbReference type="ARBA" id="ARBA00023235"/>
    </source>
</evidence>
<dbReference type="GO" id="GO:0003755">
    <property type="term" value="F:peptidyl-prolyl cis-trans isomerase activity"/>
    <property type="evidence" value="ECO:0007669"/>
    <property type="project" value="UniProtKB-KW"/>
</dbReference>
<feature type="domain" description="PPIase cyclophilin-type" evidence="12">
    <location>
        <begin position="11"/>
        <end position="175"/>
    </location>
</feature>
<comment type="function">
    <text evidence="2">PPIases accelerate the folding of proteins. It catalyzes the cis-trans isomerization of proline imidic peptide bonds in oligopeptides.</text>
</comment>
<keyword evidence="6" id="KW-0963">Cytoplasm</keyword>
<dbReference type="PANTHER" id="PTHR11071:SF561">
    <property type="entry name" value="PEPTIDYL-PROLYL CIS-TRANS ISOMERASE D-RELATED"/>
    <property type="match status" value="1"/>
</dbReference>
<evidence type="ECO:0000256" key="6">
    <source>
        <dbReference type="ARBA" id="ARBA00022490"/>
    </source>
</evidence>
<evidence type="ECO:0000256" key="1">
    <source>
        <dbReference type="ARBA" id="ARBA00000971"/>
    </source>
</evidence>
<dbReference type="FunCoup" id="A0A0E1S3Z3">
    <property type="interactions" value="1051"/>
</dbReference>
<dbReference type="Pfam" id="PF00160">
    <property type="entry name" value="Pro_isomerase"/>
    <property type="match status" value="1"/>
</dbReference>
<comment type="similarity">
    <text evidence="4">Belongs to the cyclophilin-type PPIase family. PPIase D subfamily.</text>
</comment>
<dbReference type="PROSITE" id="PS50005">
    <property type="entry name" value="TPR"/>
    <property type="match status" value="1"/>
</dbReference>
<dbReference type="InParanoid" id="A0A0E1S3Z3"/>
<proteinExistence type="inferred from homology"/>
<dbReference type="InterPro" id="IPR011990">
    <property type="entry name" value="TPR-like_helical_dom_sf"/>
</dbReference>
<evidence type="ECO:0000256" key="9">
    <source>
        <dbReference type="ARBA" id="ARBA00023110"/>
    </source>
</evidence>
<dbReference type="Pfam" id="PF07719">
    <property type="entry name" value="TPR_2"/>
    <property type="match status" value="1"/>
</dbReference>
<dbReference type="InterPro" id="IPR029000">
    <property type="entry name" value="Cyclophilin-like_dom_sf"/>
</dbReference>
<reference evidence="14" key="1">
    <citation type="journal article" date="2009" name="Genome Res.">
        <title>Comparative genomic analyses of the human fungal pathogens Coccidioides and their relatives.</title>
        <authorList>
            <person name="Sharpton T.J."/>
            <person name="Stajich J.E."/>
            <person name="Rounsley S.D."/>
            <person name="Gardner M.J."/>
            <person name="Wortman J.R."/>
            <person name="Jordar V.S."/>
            <person name="Maiti R."/>
            <person name="Kodira C.D."/>
            <person name="Neafsey D.E."/>
            <person name="Zeng Q."/>
            <person name="Hung C.-Y."/>
            <person name="McMahan C."/>
            <person name="Muszewska A."/>
            <person name="Grynberg M."/>
            <person name="Mandel M.A."/>
            <person name="Kellner E.M."/>
            <person name="Barker B.M."/>
            <person name="Galgiani J.N."/>
            <person name="Orbach M.J."/>
            <person name="Kirkland T.N."/>
            <person name="Cole G.T."/>
            <person name="Henn M.R."/>
            <person name="Birren B.W."/>
            <person name="Taylor J.W."/>
        </authorList>
    </citation>
    <scope>NUCLEOTIDE SEQUENCE [LARGE SCALE GENOMIC DNA]</scope>
    <source>
        <strain evidence="14">RS</strain>
    </source>
</reference>
<gene>
    <name evidence="13" type="ORF">CIMG_05579</name>
</gene>
<dbReference type="FunFam" id="1.25.40.10:FF:000029">
    <property type="entry name" value="peptidyl-prolyl cis-trans isomerase D"/>
    <property type="match status" value="1"/>
</dbReference>
<dbReference type="OrthoDB" id="193499at2759"/>
<dbReference type="InterPro" id="IPR002130">
    <property type="entry name" value="Cyclophilin-type_PPIase_dom"/>
</dbReference>
<comment type="catalytic activity">
    <reaction evidence="1">
        <text>[protein]-peptidylproline (omega=180) = [protein]-peptidylproline (omega=0)</text>
        <dbReference type="Rhea" id="RHEA:16237"/>
        <dbReference type="Rhea" id="RHEA-COMP:10747"/>
        <dbReference type="Rhea" id="RHEA-COMP:10748"/>
        <dbReference type="ChEBI" id="CHEBI:83833"/>
        <dbReference type="ChEBI" id="CHEBI:83834"/>
        <dbReference type="EC" id="5.2.1.8"/>
    </reaction>
</comment>
<dbReference type="GO" id="GO:0042026">
    <property type="term" value="P:protein refolding"/>
    <property type="evidence" value="ECO:0007669"/>
    <property type="project" value="UniProtKB-ARBA"/>
</dbReference>
<evidence type="ECO:0000256" key="2">
    <source>
        <dbReference type="ARBA" id="ARBA00002388"/>
    </source>
</evidence>
<comment type="subcellular location">
    <subcellularLocation>
        <location evidence="3">Cytoplasm</location>
    </subcellularLocation>
</comment>
<keyword evidence="8 11" id="KW-0802">TPR repeat</keyword>
<reference evidence="14" key="2">
    <citation type="journal article" date="2010" name="Genome Res.">
        <title>Population genomic sequencing of Coccidioides fungi reveals recent hybridization and transposon control.</title>
        <authorList>
            <person name="Neafsey D.E."/>
            <person name="Barker B.M."/>
            <person name="Sharpton T.J."/>
            <person name="Stajich J.E."/>
            <person name="Park D.J."/>
            <person name="Whiston E."/>
            <person name="Hung C.-Y."/>
            <person name="McMahan C."/>
            <person name="White J."/>
            <person name="Sykes S."/>
            <person name="Heiman D."/>
            <person name="Young S."/>
            <person name="Zeng Q."/>
            <person name="Abouelleil A."/>
            <person name="Aftuck L."/>
            <person name="Bessette D."/>
            <person name="Brown A."/>
            <person name="FitzGerald M."/>
            <person name="Lui A."/>
            <person name="Macdonald J.P."/>
            <person name="Priest M."/>
            <person name="Orbach M.J."/>
            <person name="Galgiani J.N."/>
            <person name="Kirkland T.N."/>
            <person name="Cole G.T."/>
            <person name="Birren B.W."/>
            <person name="Henn M.R."/>
            <person name="Taylor J.W."/>
            <person name="Rounsley S.D."/>
        </authorList>
    </citation>
    <scope>GENOME REANNOTATION</scope>
    <source>
        <strain evidence="14">RS</strain>
    </source>
</reference>
<feature type="repeat" description="TPR" evidence="11">
    <location>
        <begin position="310"/>
        <end position="343"/>
    </location>
</feature>
<dbReference type="STRING" id="246410.A0A0E1S3Z3"/>
<accession>A0A0E1S3Z3</accession>
<dbReference type="EMBL" id="GG704914">
    <property type="protein sequence ID" value="EAS34555.1"/>
    <property type="molecule type" value="Genomic_DNA"/>
</dbReference>
<evidence type="ECO:0000256" key="8">
    <source>
        <dbReference type="ARBA" id="ARBA00022803"/>
    </source>
</evidence>
<evidence type="ECO:0000259" key="12">
    <source>
        <dbReference type="PROSITE" id="PS50072"/>
    </source>
</evidence>
<evidence type="ECO:0000256" key="4">
    <source>
        <dbReference type="ARBA" id="ARBA00010898"/>
    </source>
</evidence>
<dbReference type="FunFam" id="2.40.100.10:FF:000009">
    <property type="entry name" value="Peptidyl-prolyl cis-trans isomerase D"/>
    <property type="match status" value="1"/>
</dbReference>
<dbReference type="GO" id="GO:0051082">
    <property type="term" value="F:unfolded protein binding"/>
    <property type="evidence" value="ECO:0007669"/>
    <property type="project" value="UniProtKB-ARBA"/>
</dbReference>
<dbReference type="InterPro" id="IPR013105">
    <property type="entry name" value="TPR_2"/>
</dbReference>
<dbReference type="SMART" id="SM00028">
    <property type="entry name" value="TPR"/>
    <property type="match status" value="2"/>
</dbReference>
<dbReference type="Gene3D" id="1.25.40.10">
    <property type="entry name" value="Tetratricopeptide repeat domain"/>
    <property type="match status" value="1"/>
</dbReference>
<keyword evidence="9" id="KW-0697">Rotamase</keyword>
<dbReference type="KEGG" id="cim:CIMG_05579"/>
<dbReference type="PROSITE" id="PS50072">
    <property type="entry name" value="CSA_PPIASE_2"/>
    <property type="match status" value="1"/>
</dbReference>
<dbReference type="GO" id="GO:0005737">
    <property type="term" value="C:cytoplasm"/>
    <property type="evidence" value="ECO:0007669"/>
    <property type="project" value="UniProtKB-SubCell"/>
</dbReference>
<dbReference type="RefSeq" id="XP_001246138.1">
    <property type="nucleotide sequence ID" value="XM_001246137.2"/>
</dbReference>
<keyword evidence="10 13" id="KW-0413">Isomerase</keyword>
<dbReference type="PANTHER" id="PTHR11071">
    <property type="entry name" value="PEPTIDYL-PROLYL CIS-TRANS ISOMERASE"/>
    <property type="match status" value="1"/>
</dbReference>
<dbReference type="InterPro" id="IPR020892">
    <property type="entry name" value="Cyclophilin-type_PPIase_CS"/>
</dbReference>
<dbReference type="InterPro" id="IPR019734">
    <property type="entry name" value="TPR_rpt"/>
</dbReference>
<dbReference type="PROSITE" id="PS00170">
    <property type="entry name" value="CSA_PPIASE_1"/>
    <property type="match status" value="1"/>
</dbReference>
<evidence type="ECO:0000313" key="14">
    <source>
        <dbReference type="Proteomes" id="UP000001261"/>
    </source>
</evidence>
<sequence>MAESTGRPRVYFDISIGNRQEGRVVFELFNDVVPKTAENFRALCTGEKGMGKQGKPLSYNGSIFHRVIKQFMIQGGDFTEFNGTGGESIYGEKFDDENFDLKHDRPFLLSMANSGPGTNGSQFFVTTVPTPHLDGKHVVFGEVINGRSIVRKIESQKTNPNDKPLMDVKVTDCGELTGDDYKNATQRSVDTTGDTYEDYPEDITEELSLAQYYKIAVDLKEFGNKAFKAGDVELGLEKYQKGIRYLNEAPEPSDSDAKELPSQIAALRFTLNSNSALLANKLKRFADGRSWAGYAINTAKDADAKDADKAKAHYRRAIASCGLKEEEEAIKDLQEALELAPNDAAIINEIARVKKHIAEQDRKQRAAVKKFFS</sequence>
<protein>
    <recommendedName>
        <fullName evidence="5">peptidylprolyl isomerase</fullName>
        <ecNumber evidence="5">5.2.1.8</ecNumber>
    </recommendedName>
</protein>
<dbReference type="CDD" id="cd01926">
    <property type="entry name" value="cyclophilin_ABH_like"/>
    <property type="match status" value="1"/>
</dbReference>